<protein>
    <submittedName>
        <fullName evidence="1">Uncharacterized protein</fullName>
    </submittedName>
</protein>
<evidence type="ECO:0000313" key="2">
    <source>
        <dbReference type="Proteomes" id="UP001163324"/>
    </source>
</evidence>
<name>A0ACC0V7N1_9HYPO</name>
<reference evidence="1" key="1">
    <citation type="submission" date="2022-10" db="EMBL/GenBank/DDBJ databases">
        <title>Complete Genome of Trichothecium roseum strain YXFP-22015, a Plant Pathogen Isolated from Citrus.</title>
        <authorList>
            <person name="Wang Y."/>
            <person name="Zhu L."/>
        </authorList>
    </citation>
    <scope>NUCLEOTIDE SEQUENCE</scope>
    <source>
        <strain evidence="1">YXFP-22015</strain>
    </source>
</reference>
<dbReference type="Proteomes" id="UP001163324">
    <property type="component" value="Chromosome 2"/>
</dbReference>
<sequence>MDPERREHAEALLLAASRTHGIRAGRDEVQQVLDDPVQGATLADWAVTHLGADNLLTADEMALYTTLDQSGQVDRLSALHDLAEVQYISEHDMKLAVEELARSTDAMTKQADTLRLQQDALSRLVTKRSQNDARRKNLEEVCERRSEVERKHTAAEVEGLSQGLEYRLADLEQQGKELGGNLHSSVDAVLAQDDKLLASLQKLGWELDQQDPEEVDNTEKLREVCMRLIKTTVETVRTKLDRVYLESLTAARQSGQAQPATEEEVSALQEEVESLYAEILPVAQMSVDQQHLDPALKSLSSKSGQGLARSAVAVTYISKCLDYLLDRGDRMKDRVETLRSHQAASASVIETAKEALAASVEPPRPPPRKQKAPVSPTRKASPTRTTSPIRSRSNTVPAHATQRRVSGLQEEPPIETLLQSLAIPVPEGEDSDDASGTMMRAVVGALAERTLKNDDVRRSGQEGFEDAATSHLGDVRLAVQLLRDSVLAESSHQEVRLVDPEIEGMITVLAGEVGQVKERLAGVESRRGVAGTKSEKKAEMIERWAQ</sequence>
<evidence type="ECO:0000313" key="1">
    <source>
        <dbReference type="EMBL" id="KAI9902394.1"/>
    </source>
</evidence>
<organism evidence="1 2">
    <name type="scientific">Trichothecium roseum</name>
    <dbReference type="NCBI Taxonomy" id="47278"/>
    <lineage>
        <taxon>Eukaryota</taxon>
        <taxon>Fungi</taxon>
        <taxon>Dikarya</taxon>
        <taxon>Ascomycota</taxon>
        <taxon>Pezizomycotina</taxon>
        <taxon>Sordariomycetes</taxon>
        <taxon>Hypocreomycetidae</taxon>
        <taxon>Hypocreales</taxon>
        <taxon>Hypocreales incertae sedis</taxon>
        <taxon>Trichothecium</taxon>
    </lineage>
</organism>
<comment type="caution">
    <text evidence="1">The sequence shown here is derived from an EMBL/GenBank/DDBJ whole genome shotgun (WGS) entry which is preliminary data.</text>
</comment>
<proteinExistence type="predicted"/>
<keyword evidence="2" id="KW-1185">Reference proteome</keyword>
<accession>A0ACC0V7N1</accession>
<dbReference type="EMBL" id="CM047941">
    <property type="protein sequence ID" value="KAI9902394.1"/>
    <property type="molecule type" value="Genomic_DNA"/>
</dbReference>
<gene>
    <name evidence="1" type="ORF">N3K66_001746</name>
</gene>